<proteinExistence type="predicted"/>
<dbReference type="OrthoDB" id="4779287at2759"/>
<dbReference type="EMBL" id="BN001302">
    <property type="protein sequence ID" value="CBF74612.1"/>
    <property type="molecule type" value="Genomic_DNA"/>
</dbReference>
<reference evidence="8" key="2">
    <citation type="journal article" date="2009" name="Fungal Genet. Biol.">
        <title>The 2008 update of the Aspergillus nidulans genome annotation: a community effort.</title>
        <authorList>
            <person name="Wortman J.R."/>
            <person name="Gilsenan J.M."/>
            <person name="Joardar V."/>
            <person name="Deegan J."/>
            <person name="Clutterbuck J."/>
            <person name="Andersen M.R."/>
            <person name="Archer D."/>
            <person name="Bencina M."/>
            <person name="Braus G."/>
            <person name="Coutinho P."/>
            <person name="von Dohren H."/>
            <person name="Doonan J."/>
            <person name="Driessen A.J."/>
            <person name="Durek P."/>
            <person name="Espeso E."/>
            <person name="Fekete E."/>
            <person name="Flipphi M."/>
            <person name="Estrada C.G."/>
            <person name="Geysens S."/>
            <person name="Goldman G."/>
            <person name="de Groot P.W."/>
            <person name="Hansen K."/>
            <person name="Harris S.D."/>
            <person name="Heinekamp T."/>
            <person name="Helmstaedt K."/>
            <person name="Henrissat B."/>
            <person name="Hofmann G."/>
            <person name="Homan T."/>
            <person name="Horio T."/>
            <person name="Horiuchi H."/>
            <person name="James S."/>
            <person name="Jones M."/>
            <person name="Karaffa L."/>
            <person name="Karanyi Z."/>
            <person name="Kato M."/>
            <person name="Keller N."/>
            <person name="Kelly D.E."/>
            <person name="Kiel J.A."/>
            <person name="Kim J.M."/>
            <person name="van der Klei I.J."/>
            <person name="Klis F.M."/>
            <person name="Kovalchuk A."/>
            <person name="Krasevec N."/>
            <person name="Kubicek C.P."/>
            <person name="Liu B."/>
            <person name="Maccabe A."/>
            <person name="Meyer V."/>
            <person name="Mirabito P."/>
            <person name="Miskei M."/>
            <person name="Mos M."/>
            <person name="Mullins J."/>
            <person name="Nelson D.R."/>
            <person name="Nielsen J."/>
            <person name="Oakley B.R."/>
            <person name="Osmani S.A."/>
            <person name="Pakula T."/>
            <person name="Paszewski A."/>
            <person name="Paulsen I."/>
            <person name="Pilsyk S."/>
            <person name="Pocsi I."/>
            <person name="Punt P.J."/>
            <person name="Ram A.F."/>
            <person name="Ren Q."/>
            <person name="Robellet X."/>
            <person name="Robson G."/>
            <person name="Seiboth B."/>
            <person name="van Solingen P."/>
            <person name="Specht T."/>
            <person name="Sun J."/>
            <person name="Taheri-Talesh N."/>
            <person name="Takeshita N."/>
            <person name="Ussery D."/>
            <person name="vanKuyk P.A."/>
            <person name="Visser H."/>
            <person name="van de Vondervoort P.J."/>
            <person name="de Vries R.P."/>
            <person name="Walton J."/>
            <person name="Xiang X."/>
            <person name="Xiong Y."/>
            <person name="Zeng A.P."/>
            <person name="Brandt B.W."/>
            <person name="Cornell M.J."/>
            <person name="van den Hondel C.A."/>
            <person name="Visser J."/>
            <person name="Oliver S.G."/>
            <person name="Turner G."/>
        </authorList>
    </citation>
    <scope>GENOME REANNOTATION</scope>
    <source>
        <strain evidence="8">FGSC A4 / ATCC 38163 / CBS 112.46 / NRRL 194 / M139</strain>
    </source>
</reference>
<feature type="compositionally biased region" description="Low complexity" evidence="5">
    <location>
        <begin position="153"/>
        <end position="164"/>
    </location>
</feature>
<dbReference type="GO" id="GO:0016020">
    <property type="term" value="C:membrane"/>
    <property type="evidence" value="ECO:0007669"/>
    <property type="project" value="UniProtKB-SubCell"/>
</dbReference>
<dbReference type="KEGG" id="ani:ANIA_04144"/>
<comment type="subcellular location">
    <subcellularLocation>
        <location evidence="1">Membrane</location>
        <topology evidence="1">Single-pass membrane protein</topology>
    </subcellularLocation>
</comment>
<keyword evidence="8" id="KW-1185">Reference proteome</keyword>
<dbReference type="GO" id="GO:0071944">
    <property type="term" value="C:cell periphery"/>
    <property type="evidence" value="ECO:0007669"/>
    <property type="project" value="UniProtKB-ARBA"/>
</dbReference>
<dbReference type="VEuPathDB" id="FungiDB:AN4144"/>
<evidence type="ECO:0000313" key="8">
    <source>
        <dbReference type="Proteomes" id="UP000000560"/>
    </source>
</evidence>
<sequence>MASSNAYGPPSGFAIRRWGSCSATEVTCDQPWDLWHDCCPEGTHCSSDNTCCPRTADCSPFIQQDPHCANNVTWDLYWDDEYFCCQNTAYGFIQGGLVYNGTSTEGIGCTNVLPDGDLRTAIPPVARGNESEAAQSSMSSSTPTPSPTPSSTPMPSEESSSSTNSGAIAGGVVGGVAGLALILALAWYLIRRRQKAAQSSLLASTSDSAPGHDTKEHAGFFQAELDNNAYRAELYGNHDGLLHELPVEGGR</sequence>
<evidence type="ECO:0000256" key="2">
    <source>
        <dbReference type="ARBA" id="ARBA00022692"/>
    </source>
</evidence>
<accession>Q5B5N6</accession>
<evidence type="ECO:0000313" key="7">
    <source>
        <dbReference type="EMBL" id="CBF74612.1"/>
    </source>
</evidence>
<dbReference type="PANTHER" id="PTHR15549">
    <property type="entry name" value="PAIRED IMMUNOGLOBULIN-LIKE TYPE 2 RECEPTOR"/>
    <property type="match status" value="1"/>
</dbReference>
<evidence type="ECO:0000256" key="3">
    <source>
        <dbReference type="ARBA" id="ARBA00022989"/>
    </source>
</evidence>
<dbReference type="OMA" id="TWDLYDN"/>
<keyword evidence="2 6" id="KW-0812">Transmembrane</keyword>
<keyword evidence="3 6" id="KW-1133">Transmembrane helix</keyword>
<reference evidence="8" key="1">
    <citation type="journal article" date="2005" name="Nature">
        <title>Sequencing of Aspergillus nidulans and comparative analysis with A. fumigatus and A. oryzae.</title>
        <authorList>
            <person name="Galagan J.E."/>
            <person name="Calvo S.E."/>
            <person name="Cuomo C."/>
            <person name="Ma L.J."/>
            <person name="Wortman J.R."/>
            <person name="Batzoglou S."/>
            <person name="Lee S.I."/>
            <person name="Basturkmen M."/>
            <person name="Spevak C.C."/>
            <person name="Clutterbuck J."/>
            <person name="Kapitonov V."/>
            <person name="Jurka J."/>
            <person name="Scazzocchio C."/>
            <person name="Farman M."/>
            <person name="Butler J."/>
            <person name="Purcell S."/>
            <person name="Harris S."/>
            <person name="Braus G.H."/>
            <person name="Draht O."/>
            <person name="Busch S."/>
            <person name="D'Enfert C."/>
            <person name="Bouchier C."/>
            <person name="Goldman G.H."/>
            <person name="Bell-Pedersen D."/>
            <person name="Griffiths-Jones S."/>
            <person name="Doonan J.H."/>
            <person name="Yu J."/>
            <person name="Vienken K."/>
            <person name="Pain A."/>
            <person name="Freitag M."/>
            <person name="Selker E.U."/>
            <person name="Archer D.B."/>
            <person name="Penalva M.A."/>
            <person name="Oakley B.R."/>
            <person name="Momany M."/>
            <person name="Tanaka T."/>
            <person name="Kumagai T."/>
            <person name="Asai K."/>
            <person name="Machida M."/>
            <person name="Nierman W.C."/>
            <person name="Denning D.W."/>
            <person name="Caddick M."/>
            <person name="Hynes M."/>
            <person name="Paoletti M."/>
            <person name="Fischer R."/>
            <person name="Miller B."/>
            <person name="Dyer P."/>
            <person name="Sachs M.S."/>
            <person name="Osmani S.A."/>
            <person name="Birren B.W."/>
        </authorList>
    </citation>
    <scope>NUCLEOTIDE SEQUENCE [LARGE SCALE GENOMIC DNA]</scope>
    <source>
        <strain evidence="8">FGSC A4 / ATCC 38163 / CBS 112.46 / NRRL 194 / M139</strain>
    </source>
</reference>
<dbReference type="Gene3D" id="1.20.5.510">
    <property type="entry name" value="Single helix bin"/>
    <property type="match status" value="1"/>
</dbReference>
<dbReference type="GeneID" id="2873569"/>
<dbReference type="HOGENOM" id="CLU_061428_0_0_1"/>
<dbReference type="InParanoid" id="Q5B5N6"/>
<feature type="transmembrane region" description="Helical" evidence="6">
    <location>
        <begin position="167"/>
        <end position="190"/>
    </location>
</feature>
<dbReference type="Proteomes" id="UP000000560">
    <property type="component" value="Chromosome II"/>
</dbReference>
<evidence type="ECO:0000256" key="1">
    <source>
        <dbReference type="ARBA" id="ARBA00004167"/>
    </source>
</evidence>
<evidence type="ECO:0000256" key="4">
    <source>
        <dbReference type="ARBA" id="ARBA00023136"/>
    </source>
</evidence>
<dbReference type="eggNOG" id="ENOG502S35T">
    <property type="taxonomic scope" value="Eukaryota"/>
</dbReference>
<evidence type="ECO:0000256" key="6">
    <source>
        <dbReference type="SAM" id="Phobius"/>
    </source>
</evidence>
<name>Q5B5N6_EMENI</name>
<dbReference type="AlphaFoldDB" id="Q5B5N6"/>
<organism evidence="7 8">
    <name type="scientific">Emericella nidulans (strain FGSC A4 / ATCC 38163 / CBS 112.46 / NRRL 194 / M139)</name>
    <name type="common">Aspergillus nidulans</name>
    <dbReference type="NCBI Taxonomy" id="227321"/>
    <lineage>
        <taxon>Eukaryota</taxon>
        <taxon>Fungi</taxon>
        <taxon>Dikarya</taxon>
        <taxon>Ascomycota</taxon>
        <taxon>Pezizomycotina</taxon>
        <taxon>Eurotiomycetes</taxon>
        <taxon>Eurotiomycetidae</taxon>
        <taxon>Eurotiales</taxon>
        <taxon>Aspergillaceae</taxon>
        <taxon>Aspergillus</taxon>
        <taxon>Aspergillus subgen. Nidulantes</taxon>
    </lineage>
</organism>
<accession>C8V4Y7</accession>
<dbReference type="PANTHER" id="PTHR15549:SF27">
    <property type="entry name" value="CHITIN-BINDING TYPE-1 DOMAIN-CONTAINING PROTEIN"/>
    <property type="match status" value="1"/>
</dbReference>
<protein>
    <submittedName>
        <fullName evidence="7">Uncharacterized protein</fullName>
    </submittedName>
</protein>
<feature type="region of interest" description="Disordered" evidence="5">
    <location>
        <begin position="128"/>
        <end position="164"/>
    </location>
</feature>
<dbReference type="RefSeq" id="XP_661748.1">
    <property type="nucleotide sequence ID" value="XM_656656.1"/>
</dbReference>
<evidence type="ECO:0000256" key="5">
    <source>
        <dbReference type="SAM" id="MobiDB-lite"/>
    </source>
</evidence>
<keyword evidence="4 6" id="KW-0472">Membrane</keyword>
<gene>
    <name evidence="7" type="ORF">ANIA_04144</name>
</gene>
<dbReference type="InterPro" id="IPR051694">
    <property type="entry name" value="Immunoregulatory_rcpt-like"/>
</dbReference>